<evidence type="ECO:0000313" key="3">
    <source>
        <dbReference type="Proteomes" id="UP000198992"/>
    </source>
</evidence>
<gene>
    <name evidence="2" type="ORF">SAMN05444164_7083</name>
</gene>
<dbReference type="OrthoDB" id="5499180at2"/>
<dbReference type="AlphaFoldDB" id="A0A1H5GG92"/>
<evidence type="ECO:0000313" key="2">
    <source>
        <dbReference type="EMBL" id="SEE14776.1"/>
    </source>
</evidence>
<dbReference type="EMBL" id="FNTH01000001">
    <property type="protein sequence ID" value="SEE14776.1"/>
    <property type="molecule type" value="Genomic_DNA"/>
</dbReference>
<dbReference type="PRINTS" id="PR00420">
    <property type="entry name" value="RNGMNOXGNASE"/>
</dbReference>
<dbReference type="SUPFAM" id="SSF54373">
    <property type="entry name" value="FAD-linked reductases, C-terminal domain"/>
    <property type="match status" value="1"/>
</dbReference>
<evidence type="ECO:0000259" key="1">
    <source>
        <dbReference type="Pfam" id="PF22607"/>
    </source>
</evidence>
<dbReference type="InterPro" id="IPR036188">
    <property type="entry name" value="FAD/NAD-bd_sf"/>
</dbReference>
<dbReference type="Gene3D" id="3.50.50.60">
    <property type="entry name" value="FAD/NAD(P)-binding domain"/>
    <property type="match status" value="2"/>
</dbReference>
<dbReference type="PANTHER" id="PTHR47469">
    <property type="entry name" value="MONOOXYGENASE-LIKE"/>
    <property type="match status" value="1"/>
</dbReference>
<dbReference type="RefSeq" id="WP_092124348.1">
    <property type="nucleotide sequence ID" value="NZ_FNTH01000001.1"/>
</dbReference>
<organism evidence="2 3">
    <name type="scientific">Bradyrhizobium erythrophlei</name>
    <dbReference type="NCBI Taxonomy" id="1437360"/>
    <lineage>
        <taxon>Bacteria</taxon>
        <taxon>Pseudomonadati</taxon>
        <taxon>Pseudomonadota</taxon>
        <taxon>Alphaproteobacteria</taxon>
        <taxon>Hyphomicrobiales</taxon>
        <taxon>Nitrobacteraceae</taxon>
        <taxon>Bradyrhizobium</taxon>
    </lineage>
</organism>
<protein>
    <submittedName>
        <fullName evidence="2">2-polyprenyl-6-methoxyphenol hydroxylase</fullName>
    </submittedName>
</protein>
<proteinExistence type="predicted"/>
<dbReference type="Proteomes" id="UP000198992">
    <property type="component" value="Unassembled WGS sequence"/>
</dbReference>
<dbReference type="Pfam" id="PF22607">
    <property type="entry name" value="FAD_binding-like"/>
    <property type="match status" value="1"/>
</dbReference>
<dbReference type="NCBIfam" id="NF005566">
    <property type="entry name" value="PRK07236.1"/>
    <property type="match status" value="1"/>
</dbReference>
<name>A0A1H5GG92_9BRAD</name>
<feature type="domain" description="2,6-dihydroxypyridine 3-monooxygenase substrate binding" evidence="1">
    <location>
        <begin position="168"/>
        <end position="296"/>
    </location>
</feature>
<dbReference type="InterPro" id="IPR053212">
    <property type="entry name" value="DHP_3-monooxygenase"/>
</dbReference>
<dbReference type="PANTHER" id="PTHR47469:SF2">
    <property type="entry name" value="OS06G0597600 PROTEIN"/>
    <property type="match status" value="1"/>
</dbReference>
<dbReference type="SUPFAM" id="SSF51905">
    <property type="entry name" value="FAD/NAD(P)-binding domain"/>
    <property type="match status" value="1"/>
</dbReference>
<dbReference type="InterPro" id="IPR054707">
    <property type="entry name" value="DhpH_subs-bd"/>
</dbReference>
<reference evidence="2 3" key="1">
    <citation type="submission" date="2016-10" db="EMBL/GenBank/DDBJ databases">
        <authorList>
            <person name="de Groot N.N."/>
        </authorList>
    </citation>
    <scope>NUCLEOTIDE SEQUENCE [LARGE SCALE GENOMIC DNA]</scope>
    <source>
        <strain evidence="2 3">MT12</strain>
    </source>
</reference>
<accession>A0A1H5GG92</accession>
<sequence>MSWHHDHDFRVTISGGSVAGLCNAITLRKLGATVTVHERVPGPMLARGAGIVVQRELIQLLEENDAGPLPFTTCRGRRYLDPDGGDGVLQDMPQEFTSWEAIHKALRAAVPGECYRADSEVMAVSQAGSKVSATLGDGSVVESDLFVAADGSGSAVRRQMLPDVEARYAGYVAWRGTLDERNVPSDLLPFFDDRFTFSEARNGGHMLAYFIPGPDGAVAVGSRRLNWVWYVHVGAAELATVLTDKDGIRHRSSLPRGSASAKAVADLKARALREIHPKMAALVAETPDPFLQSILDVTVPKTLFGRVLLTGDAAFVVRPHTAGGTAKAAYEASVLARALKSARANVDVALQSTERLQLEYGNALYQYGLALGNRWSRERSTD</sequence>